<protein>
    <submittedName>
        <fullName evidence="1">Uncharacterized protein</fullName>
    </submittedName>
</protein>
<dbReference type="EMBL" id="GGEC01024614">
    <property type="protein sequence ID" value="MBX05098.1"/>
    <property type="molecule type" value="Transcribed_RNA"/>
</dbReference>
<proteinExistence type="predicted"/>
<name>A0A2P2KH98_RHIMU</name>
<organism evidence="1">
    <name type="scientific">Rhizophora mucronata</name>
    <name type="common">Asiatic mangrove</name>
    <dbReference type="NCBI Taxonomy" id="61149"/>
    <lineage>
        <taxon>Eukaryota</taxon>
        <taxon>Viridiplantae</taxon>
        <taxon>Streptophyta</taxon>
        <taxon>Embryophyta</taxon>
        <taxon>Tracheophyta</taxon>
        <taxon>Spermatophyta</taxon>
        <taxon>Magnoliopsida</taxon>
        <taxon>eudicotyledons</taxon>
        <taxon>Gunneridae</taxon>
        <taxon>Pentapetalae</taxon>
        <taxon>rosids</taxon>
        <taxon>fabids</taxon>
        <taxon>Malpighiales</taxon>
        <taxon>Rhizophoraceae</taxon>
        <taxon>Rhizophora</taxon>
    </lineage>
</organism>
<sequence length="95" mass="11138">MKEKQRRRKCGICACFTIDCWITGSRKWSLWRSFLEDSIPWNGGFLYFTIPTRLFTSSISLLKMLPDASPIAVRSLRLPFPVVQMLFDYDSDFFS</sequence>
<dbReference type="AlphaFoldDB" id="A0A2P2KH98"/>
<reference evidence="1" key="1">
    <citation type="submission" date="2018-02" db="EMBL/GenBank/DDBJ databases">
        <title>Rhizophora mucronata_Transcriptome.</title>
        <authorList>
            <person name="Meera S.P."/>
            <person name="Sreeshan A."/>
            <person name="Augustine A."/>
        </authorList>
    </citation>
    <scope>NUCLEOTIDE SEQUENCE</scope>
    <source>
        <tissue evidence="1">Leaf</tissue>
    </source>
</reference>
<accession>A0A2P2KH98</accession>
<evidence type="ECO:0000313" key="1">
    <source>
        <dbReference type="EMBL" id="MBX05098.1"/>
    </source>
</evidence>